<sequence length="56" mass="6453">MQANFGKVVMLPEQFYRGQSDLPETLSVLNEVLSQVAYHRENVIKTGQPELELFEE</sequence>
<protein>
    <submittedName>
        <fullName evidence="1">Uncharacterized protein</fullName>
    </submittedName>
</protein>
<accession>A0A844GB23</accession>
<dbReference type="EMBL" id="WLYX01000001">
    <property type="protein sequence ID" value="MTD32550.1"/>
    <property type="molecule type" value="Genomic_DNA"/>
</dbReference>
<evidence type="ECO:0000313" key="1">
    <source>
        <dbReference type="EMBL" id="MTD32550.1"/>
    </source>
</evidence>
<dbReference type="AlphaFoldDB" id="A0A844GB23"/>
<evidence type="ECO:0000313" key="2">
    <source>
        <dbReference type="Proteomes" id="UP000446658"/>
    </source>
</evidence>
<comment type="caution">
    <text evidence="1">The sequence shown here is derived from an EMBL/GenBank/DDBJ whole genome shotgun (WGS) entry which is preliminary data.</text>
</comment>
<name>A0A844GB23_9NEIS</name>
<organism evidence="1 2">
    <name type="scientific">Paludibacterium denitrificans</name>
    <dbReference type="NCBI Taxonomy" id="2675226"/>
    <lineage>
        <taxon>Bacteria</taxon>
        <taxon>Pseudomonadati</taxon>
        <taxon>Pseudomonadota</taxon>
        <taxon>Betaproteobacteria</taxon>
        <taxon>Neisseriales</taxon>
        <taxon>Chromobacteriaceae</taxon>
        <taxon>Paludibacterium</taxon>
    </lineage>
</organism>
<keyword evidence="2" id="KW-1185">Reference proteome</keyword>
<proteinExistence type="predicted"/>
<reference evidence="1 2" key="1">
    <citation type="submission" date="2019-11" db="EMBL/GenBank/DDBJ databases">
        <title>Draft genome sequence of Paludibacterium sp. dN18-1.</title>
        <authorList>
            <person name="Im W.-T."/>
        </authorList>
    </citation>
    <scope>NUCLEOTIDE SEQUENCE [LARGE SCALE GENOMIC DNA]</scope>
    <source>
        <strain evidence="2">dN 18-1</strain>
    </source>
</reference>
<gene>
    <name evidence="1" type="ORF">GKE73_02225</name>
</gene>
<dbReference type="Proteomes" id="UP000446658">
    <property type="component" value="Unassembled WGS sequence"/>
</dbReference>